<gene>
    <name evidence="2" type="ORF">EYF80_056707</name>
</gene>
<proteinExistence type="predicted"/>
<evidence type="ECO:0000313" key="3">
    <source>
        <dbReference type="Proteomes" id="UP000314294"/>
    </source>
</evidence>
<feature type="region of interest" description="Disordered" evidence="1">
    <location>
        <begin position="45"/>
        <end position="79"/>
    </location>
</feature>
<dbReference type="Proteomes" id="UP000314294">
    <property type="component" value="Unassembled WGS sequence"/>
</dbReference>
<evidence type="ECO:0000313" key="2">
    <source>
        <dbReference type="EMBL" id="TNN33126.1"/>
    </source>
</evidence>
<name>A0A4Z2EVZ5_9TELE</name>
<protein>
    <submittedName>
        <fullName evidence="2">Uncharacterized protein</fullName>
    </submittedName>
</protein>
<dbReference type="EMBL" id="SRLO01002350">
    <property type="protein sequence ID" value="TNN33126.1"/>
    <property type="molecule type" value="Genomic_DNA"/>
</dbReference>
<evidence type="ECO:0000256" key="1">
    <source>
        <dbReference type="SAM" id="MobiDB-lite"/>
    </source>
</evidence>
<keyword evidence="3" id="KW-1185">Reference proteome</keyword>
<feature type="compositionally biased region" description="Basic and acidic residues" evidence="1">
    <location>
        <begin position="45"/>
        <end position="56"/>
    </location>
</feature>
<comment type="caution">
    <text evidence="2">The sequence shown here is derived from an EMBL/GenBank/DDBJ whole genome shotgun (WGS) entry which is preliminary data.</text>
</comment>
<sequence>MAANKRATMSLMKVWGTCDEGLDTTPLSPAERRTLQALQRVTGGLRDRSHGYREPLRCLAQGHVDEGGDRTANPRPTGR</sequence>
<dbReference type="AlphaFoldDB" id="A0A4Z2EVZ5"/>
<accession>A0A4Z2EVZ5</accession>
<organism evidence="2 3">
    <name type="scientific">Liparis tanakae</name>
    <name type="common">Tanaka's snailfish</name>
    <dbReference type="NCBI Taxonomy" id="230148"/>
    <lineage>
        <taxon>Eukaryota</taxon>
        <taxon>Metazoa</taxon>
        <taxon>Chordata</taxon>
        <taxon>Craniata</taxon>
        <taxon>Vertebrata</taxon>
        <taxon>Euteleostomi</taxon>
        <taxon>Actinopterygii</taxon>
        <taxon>Neopterygii</taxon>
        <taxon>Teleostei</taxon>
        <taxon>Neoteleostei</taxon>
        <taxon>Acanthomorphata</taxon>
        <taxon>Eupercaria</taxon>
        <taxon>Perciformes</taxon>
        <taxon>Cottioidei</taxon>
        <taxon>Cottales</taxon>
        <taxon>Liparidae</taxon>
        <taxon>Liparis</taxon>
    </lineage>
</organism>
<reference evidence="2 3" key="1">
    <citation type="submission" date="2019-03" db="EMBL/GenBank/DDBJ databases">
        <title>First draft genome of Liparis tanakae, snailfish: a comprehensive survey of snailfish specific genes.</title>
        <authorList>
            <person name="Kim W."/>
            <person name="Song I."/>
            <person name="Jeong J.-H."/>
            <person name="Kim D."/>
            <person name="Kim S."/>
            <person name="Ryu S."/>
            <person name="Song J.Y."/>
            <person name="Lee S.K."/>
        </authorList>
    </citation>
    <scope>NUCLEOTIDE SEQUENCE [LARGE SCALE GENOMIC DNA]</scope>
    <source>
        <tissue evidence="2">Muscle</tissue>
    </source>
</reference>